<proteinExistence type="predicted"/>
<feature type="compositionally biased region" description="Basic and acidic residues" evidence="1">
    <location>
        <begin position="352"/>
        <end position="364"/>
    </location>
</feature>
<feature type="region of interest" description="Disordered" evidence="1">
    <location>
        <begin position="89"/>
        <end position="304"/>
    </location>
</feature>
<dbReference type="GO" id="GO:0043622">
    <property type="term" value="P:cortical microtubule organization"/>
    <property type="evidence" value="ECO:0007669"/>
    <property type="project" value="TreeGrafter"/>
</dbReference>
<accession>A0A9D5HDW4</accession>
<feature type="compositionally biased region" description="Polar residues" evidence="1">
    <location>
        <begin position="173"/>
        <end position="194"/>
    </location>
</feature>
<organism evidence="2 3">
    <name type="scientific">Dioscorea zingiberensis</name>
    <dbReference type="NCBI Taxonomy" id="325984"/>
    <lineage>
        <taxon>Eukaryota</taxon>
        <taxon>Viridiplantae</taxon>
        <taxon>Streptophyta</taxon>
        <taxon>Embryophyta</taxon>
        <taxon>Tracheophyta</taxon>
        <taxon>Spermatophyta</taxon>
        <taxon>Magnoliopsida</taxon>
        <taxon>Liliopsida</taxon>
        <taxon>Dioscoreales</taxon>
        <taxon>Dioscoreaceae</taxon>
        <taxon>Dioscorea</taxon>
    </lineage>
</organism>
<dbReference type="PANTHER" id="PTHR31949">
    <property type="entry name" value="GASTRIC MUCIN-LIKE PROTEIN"/>
    <property type="match status" value="1"/>
</dbReference>
<feature type="compositionally biased region" description="Low complexity" evidence="1">
    <location>
        <begin position="141"/>
        <end position="162"/>
    </location>
</feature>
<feature type="compositionally biased region" description="Polar residues" evidence="1">
    <location>
        <begin position="207"/>
        <end position="283"/>
    </location>
</feature>
<reference evidence="2" key="1">
    <citation type="submission" date="2021-03" db="EMBL/GenBank/DDBJ databases">
        <authorList>
            <person name="Li Z."/>
            <person name="Yang C."/>
        </authorList>
    </citation>
    <scope>NUCLEOTIDE SEQUENCE</scope>
    <source>
        <strain evidence="2">Dzin_1.0</strain>
        <tissue evidence="2">Leaf</tissue>
    </source>
</reference>
<protein>
    <recommendedName>
        <fullName evidence="4">Proline-rich family protein</fullName>
    </recommendedName>
</protein>
<feature type="compositionally biased region" description="Low complexity" evidence="1">
    <location>
        <begin position="96"/>
        <end position="107"/>
    </location>
</feature>
<comment type="caution">
    <text evidence="2">The sequence shown here is derived from an EMBL/GenBank/DDBJ whole genome shotgun (WGS) entry which is preliminary data.</text>
</comment>
<dbReference type="Proteomes" id="UP001085076">
    <property type="component" value="Miscellaneous, Linkage group lg05"/>
</dbReference>
<dbReference type="OrthoDB" id="1929779at2759"/>
<feature type="compositionally biased region" description="Low complexity" evidence="1">
    <location>
        <begin position="700"/>
        <end position="715"/>
    </location>
</feature>
<evidence type="ECO:0008006" key="4">
    <source>
        <dbReference type="Google" id="ProtNLM"/>
    </source>
</evidence>
<evidence type="ECO:0000313" key="3">
    <source>
        <dbReference type="Proteomes" id="UP001085076"/>
    </source>
</evidence>
<feature type="region of interest" description="Disordered" evidence="1">
    <location>
        <begin position="685"/>
        <end position="722"/>
    </location>
</feature>
<evidence type="ECO:0000256" key="1">
    <source>
        <dbReference type="SAM" id="MobiDB-lite"/>
    </source>
</evidence>
<dbReference type="AlphaFoldDB" id="A0A9D5HDW4"/>
<name>A0A9D5HDW4_9LILI</name>
<dbReference type="PANTHER" id="PTHR31949:SF3">
    <property type="entry name" value="RUN_FYVE DOMAIN PROTEIN"/>
    <property type="match status" value="1"/>
</dbReference>
<feature type="region of interest" description="Disordered" evidence="1">
    <location>
        <begin position="316"/>
        <end position="374"/>
    </location>
</feature>
<dbReference type="EMBL" id="JAGGNH010000005">
    <property type="protein sequence ID" value="KAJ0973096.1"/>
    <property type="molecule type" value="Genomic_DNA"/>
</dbReference>
<feature type="compositionally biased region" description="Low complexity" evidence="1">
    <location>
        <begin position="116"/>
        <end position="132"/>
    </location>
</feature>
<dbReference type="GO" id="GO:0055028">
    <property type="term" value="C:cortical microtubule"/>
    <property type="evidence" value="ECO:0007669"/>
    <property type="project" value="TreeGrafter"/>
</dbReference>
<gene>
    <name evidence="2" type="ORF">J5N97_021055</name>
</gene>
<keyword evidence="3" id="KW-1185">Reference proteome</keyword>
<evidence type="ECO:0000313" key="2">
    <source>
        <dbReference type="EMBL" id="KAJ0973096.1"/>
    </source>
</evidence>
<sequence>MKTKDDDLTLFNDMESKDSDNFLLQSADDLNDSIARLRYYSDLSVNIPARGETSDMLNVNGEKNDYDWLLTPPDTPLFRSLDDEEVQPVNLTPRGRQQSQPISIRSSTTEKPQRTSRSSYSPHRLSPSPRSSTNVTQPKGTPSSAPHSSPTALRPATPSRRPSTPPNKPSAITPRSSTPTLRRMSTGSSGQASSPGRRGTSPVRASRGNSASPKLRGWQTNVPGFSSDSPSNLRTSQAELPSSITRGLSPASRNGRQSTSPTAPRNRRQSMSPTASRSTTSLQSHERDHFSTYSKGSAASSGDDDVDSLYSLGVEISSSPTSGKNEMVANSRAIPFSKKPVRTPSTSSAPKRSFDSALRQDHRKTPPQNMFRPLLSSVPTTTFYNGKVNSVHRPLFSRNSSVTTSSNASSELGVIVAPDMVDVGDHNQNDLAGEWEKPQDFDTQEEILIFGKMDEINENGHSLGGVTNKVDLEVLEKSAANFGDPVCMTPTSESSCPASISSKADCFEILTTCSKCGKQFHIMDANLITEVCQECAGDDWLSSAQNENLLSMMLNGIDSLLKERQPTVEIPELPEKNSVDELPVLQENCVEQVHEFLPSSSACNSEADLTEQYYSNQQPKSCQEVKAIESESKFQEPHVTHPSPRVSSLEGTGISVLLQRSSSSKWPVIQGRAFSATSIQCSEPSYTRDPANAMRRSFSRDSASASSSVDLGSSRQSEFRVQRQLSNRKVEINMRNDSSAKAQISESLNSGVSSDVCGAKTEIEEAFNGFVDSVEVKSLGKREPYNDEHNNSSCTHSTAIAEAVIEGEMVACADICIPMDSSKPKLMESMHVCNTSLADFSEDGDLPSCCITDGLRNNGSAQDAGAEPDIRDSSGIGEEYMLNGSVCGNDSDVARESSSCVVLLSQITNEVIQDLQSDSTSSNNLNNMDVGLSEKDSALESNLTDQPHEKPIIKVEGPRGYNSRSLTLEEATETILFCSSIIHDLAYKAATKGLEKEESVMEPLRPTVPSKGNTISNLKDSWMSSYKQTPKPQKTKRTRLETTETNTTVTELGDNTKVQNTMPANPAVVPNKVDSAKPPKLESKCNCTIM</sequence>
<reference evidence="2" key="2">
    <citation type="journal article" date="2022" name="Hortic Res">
        <title>The genome of Dioscorea zingiberensis sheds light on the biosynthesis, origin and evolution of the medicinally important diosgenin saponins.</title>
        <authorList>
            <person name="Li Y."/>
            <person name="Tan C."/>
            <person name="Li Z."/>
            <person name="Guo J."/>
            <person name="Li S."/>
            <person name="Chen X."/>
            <person name="Wang C."/>
            <person name="Dai X."/>
            <person name="Yang H."/>
            <person name="Song W."/>
            <person name="Hou L."/>
            <person name="Xu J."/>
            <person name="Tong Z."/>
            <person name="Xu A."/>
            <person name="Yuan X."/>
            <person name="Wang W."/>
            <person name="Yang Q."/>
            <person name="Chen L."/>
            <person name="Sun Z."/>
            <person name="Wang K."/>
            <person name="Pan B."/>
            <person name="Chen J."/>
            <person name="Bao Y."/>
            <person name="Liu F."/>
            <person name="Qi X."/>
            <person name="Gang D.R."/>
            <person name="Wen J."/>
            <person name="Li J."/>
        </authorList>
    </citation>
    <scope>NUCLEOTIDE SEQUENCE</scope>
    <source>
        <strain evidence="2">Dzin_1.0</strain>
    </source>
</reference>